<dbReference type="EMBL" id="OW152825">
    <property type="protein sequence ID" value="CAH2041583.1"/>
    <property type="molecule type" value="Genomic_DNA"/>
</dbReference>
<feature type="non-terminal residue" evidence="2">
    <location>
        <position position="106"/>
    </location>
</feature>
<name>A0ABN8HUQ3_9NEOP</name>
<accession>A0ABN8HUQ3</accession>
<protein>
    <submittedName>
        <fullName evidence="2">Uncharacterized protein</fullName>
    </submittedName>
</protein>
<gene>
    <name evidence="2" type="ORF">IPOD504_LOCUS3266</name>
</gene>
<feature type="region of interest" description="Disordered" evidence="1">
    <location>
        <begin position="1"/>
        <end position="20"/>
    </location>
</feature>
<organism evidence="2 3">
    <name type="scientific">Iphiclides podalirius</name>
    <name type="common">scarce swallowtail</name>
    <dbReference type="NCBI Taxonomy" id="110791"/>
    <lineage>
        <taxon>Eukaryota</taxon>
        <taxon>Metazoa</taxon>
        <taxon>Ecdysozoa</taxon>
        <taxon>Arthropoda</taxon>
        <taxon>Hexapoda</taxon>
        <taxon>Insecta</taxon>
        <taxon>Pterygota</taxon>
        <taxon>Neoptera</taxon>
        <taxon>Endopterygota</taxon>
        <taxon>Lepidoptera</taxon>
        <taxon>Glossata</taxon>
        <taxon>Ditrysia</taxon>
        <taxon>Papilionoidea</taxon>
        <taxon>Papilionidae</taxon>
        <taxon>Papilioninae</taxon>
        <taxon>Iphiclides</taxon>
    </lineage>
</organism>
<sequence length="106" mass="11668">MRETRFLHSSPTPDGAAVGSSRYLDEQDVPAFFISAILWRRSPLINVDASTVRTIEGRDKMRESCPLMASPLSSEKARIAFHRRRSGDITSALRGAPIAGDVQITP</sequence>
<reference evidence="2" key="1">
    <citation type="submission" date="2022-03" db="EMBL/GenBank/DDBJ databases">
        <authorList>
            <person name="Martin H S."/>
        </authorList>
    </citation>
    <scope>NUCLEOTIDE SEQUENCE</scope>
</reference>
<keyword evidence="3" id="KW-1185">Reference proteome</keyword>
<dbReference type="Proteomes" id="UP000837857">
    <property type="component" value="Chromosome 13"/>
</dbReference>
<evidence type="ECO:0000313" key="3">
    <source>
        <dbReference type="Proteomes" id="UP000837857"/>
    </source>
</evidence>
<proteinExistence type="predicted"/>
<evidence type="ECO:0000256" key="1">
    <source>
        <dbReference type="SAM" id="MobiDB-lite"/>
    </source>
</evidence>
<evidence type="ECO:0000313" key="2">
    <source>
        <dbReference type="EMBL" id="CAH2041583.1"/>
    </source>
</evidence>